<proteinExistence type="predicted"/>
<protein>
    <submittedName>
        <fullName evidence="1">Uncharacterized protein</fullName>
    </submittedName>
</protein>
<reference evidence="1 2" key="1">
    <citation type="submission" date="2019-06" db="EMBL/GenBank/DDBJ databases">
        <title>WGS assembly of Gossypium darwinii.</title>
        <authorList>
            <person name="Chen Z.J."/>
            <person name="Sreedasyam A."/>
            <person name="Ando A."/>
            <person name="Song Q."/>
            <person name="De L."/>
            <person name="Hulse-Kemp A."/>
            <person name="Ding M."/>
            <person name="Ye W."/>
            <person name="Kirkbride R."/>
            <person name="Jenkins J."/>
            <person name="Plott C."/>
            <person name="Lovell J."/>
            <person name="Lin Y.-M."/>
            <person name="Vaughn R."/>
            <person name="Liu B."/>
            <person name="Li W."/>
            <person name="Simpson S."/>
            <person name="Scheffler B."/>
            <person name="Saski C."/>
            <person name="Grover C."/>
            <person name="Hu G."/>
            <person name="Conover J."/>
            <person name="Carlson J."/>
            <person name="Shu S."/>
            <person name="Boston L."/>
            <person name="Williams M."/>
            <person name="Peterson D."/>
            <person name="Mcgee K."/>
            <person name="Jones D."/>
            <person name="Wendel J."/>
            <person name="Stelly D."/>
            <person name="Grimwood J."/>
            <person name="Schmutz J."/>
        </authorList>
    </citation>
    <scope>NUCLEOTIDE SEQUENCE [LARGE SCALE GENOMIC DNA]</scope>
    <source>
        <strain evidence="1">1808015.09</strain>
    </source>
</reference>
<gene>
    <name evidence="1" type="ORF">ES288_D13G220400v1</name>
</gene>
<dbReference type="AlphaFoldDB" id="A0A5D2A0K2"/>
<sequence>MHEKLLLKFGRICASSTTKQISYLVQETSIGEQIVCRDFENFLMLTQNLCTPTPFISFKLVDHVNNQEPTIYLENKMLEAIVKKNFKVLAYYFVTSC</sequence>
<keyword evidence="2" id="KW-1185">Reference proteome</keyword>
<evidence type="ECO:0000313" key="2">
    <source>
        <dbReference type="Proteomes" id="UP000323506"/>
    </source>
</evidence>
<name>A0A5D2A0K2_GOSDA</name>
<evidence type="ECO:0000313" key="1">
    <source>
        <dbReference type="EMBL" id="TYG38407.1"/>
    </source>
</evidence>
<accession>A0A5D2A0K2</accession>
<organism evidence="1 2">
    <name type="scientific">Gossypium darwinii</name>
    <name type="common">Darwin's cotton</name>
    <name type="synonym">Gossypium barbadense var. darwinii</name>
    <dbReference type="NCBI Taxonomy" id="34276"/>
    <lineage>
        <taxon>Eukaryota</taxon>
        <taxon>Viridiplantae</taxon>
        <taxon>Streptophyta</taxon>
        <taxon>Embryophyta</taxon>
        <taxon>Tracheophyta</taxon>
        <taxon>Spermatophyta</taxon>
        <taxon>Magnoliopsida</taxon>
        <taxon>eudicotyledons</taxon>
        <taxon>Gunneridae</taxon>
        <taxon>Pentapetalae</taxon>
        <taxon>rosids</taxon>
        <taxon>malvids</taxon>
        <taxon>Malvales</taxon>
        <taxon>Malvaceae</taxon>
        <taxon>Malvoideae</taxon>
        <taxon>Gossypium</taxon>
    </lineage>
</organism>
<dbReference type="EMBL" id="CM017713">
    <property type="protein sequence ID" value="TYG38407.1"/>
    <property type="molecule type" value="Genomic_DNA"/>
</dbReference>
<dbReference type="Proteomes" id="UP000323506">
    <property type="component" value="Chromosome D13"/>
</dbReference>